<dbReference type="OrthoDB" id="6436512at2759"/>
<organism evidence="1 2">
    <name type="scientific">Brassicogethes aeneus</name>
    <name type="common">Rape pollen beetle</name>
    <name type="synonym">Meligethes aeneus</name>
    <dbReference type="NCBI Taxonomy" id="1431903"/>
    <lineage>
        <taxon>Eukaryota</taxon>
        <taxon>Metazoa</taxon>
        <taxon>Ecdysozoa</taxon>
        <taxon>Arthropoda</taxon>
        <taxon>Hexapoda</taxon>
        <taxon>Insecta</taxon>
        <taxon>Pterygota</taxon>
        <taxon>Neoptera</taxon>
        <taxon>Endopterygota</taxon>
        <taxon>Coleoptera</taxon>
        <taxon>Polyphaga</taxon>
        <taxon>Cucujiformia</taxon>
        <taxon>Nitidulidae</taxon>
        <taxon>Meligethinae</taxon>
        <taxon>Brassicogethes</taxon>
    </lineage>
</organism>
<sequence length="149" mass="16462">MLLSRSVWGFNTSEKYLRWENPFGGKQKEGRLISFNSDSGDISYLLGIDEVLLANDIDATTCMQRIVCWSVKNASKQVNTGHGKSMDKLLDGVASNDWLNYYIRGTAIDDAIKNGYNGINCSKAYGKCQITQQAIQKLSKNLINAVNGG</sequence>
<dbReference type="AlphaFoldDB" id="A0A9P0AZY2"/>
<evidence type="ECO:0000313" key="1">
    <source>
        <dbReference type="EMBL" id="CAH0551738.1"/>
    </source>
</evidence>
<reference evidence="1" key="1">
    <citation type="submission" date="2021-12" db="EMBL/GenBank/DDBJ databases">
        <authorList>
            <person name="King R."/>
        </authorList>
    </citation>
    <scope>NUCLEOTIDE SEQUENCE</scope>
</reference>
<dbReference type="EMBL" id="OV121133">
    <property type="protein sequence ID" value="CAH0551738.1"/>
    <property type="molecule type" value="Genomic_DNA"/>
</dbReference>
<keyword evidence="2" id="KW-1185">Reference proteome</keyword>
<gene>
    <name evidence="1" type="ORF">MELIAE_LOCUS4287</name>
</gene>
<proteinExistence type="predicted"/>
<evidence type="ECO:0000313" key="2">
    <source>
        <dbReference type="Proteomes" id="UP001154078"/>
    </source>
</evidence>
<dbReference type="Proteomes" id="UP001154078">
    <property type="component" value="Chromosome 2"/>
</dbReference>
<accession>A0A9P0AZY2</accession>
<name>A0A9P0AZY2_BRAAE</name>
<protein>
    <submittedName>
        <fullName evidence="1">Uncharacterized protein</fullName>
    </submittedName>
</protein>